<dbReference type="RefSeq" id="WP_136522792.1">
    <property type="nucleotide sequence ID" value="NZ_SDLV01000035.1"/>
</dbReference>
<keyword evidence="2" id="KW-1185">Reference proteome</keyword>
<accession>A0ABY2R3P1</accession>
<evidence type="ECO:0000313" key="1">
    <source>
        <dbReference type="EMBL" id="THV57073.1"/>
    </source>
</evidence>
<reference evidence="1 2" key="1">
    <citation type="submission" date="2019-01" db="EMBL/GenBank/DDBJ databases">
        <authorList>
            <person name="B I."/>
            <person name="Ch S."/>
            <person name="Ch V.R."/>
        </authorList>
    </citation>
    <scope>NUCLEOTIDE SEQUENCE [LARGE SCALE GENOMIC DNA]</scope>
    <source>
        <strain evidence="1 2">JC507</strain>
    </source>
</reference>
<organism evidence="1 2">
    <name type="scientific">Chryseobacterium candidae</name>
    <dbReference type="NCBI Taxonomy" id="1978493"/>
    <lineage>
        <taxon>Bacteria</taxon>
        <taxon>Pseudomonadati</taxon>
        <taxon>Bacteroidota</taxon>
        <taxon>Flavobacteriia</taxon>
        <taxon>Flavobacteriales</taxon>
        <taxon>Weeksellaceae</taxon>
        <taxon>Chryseobacterium group</taxon>
        <taxon>Chryseobacterium</taxon>
    </lineage>
</organism>
<name>A0ABY2R3P1_9FLAO</name>
<gene>
    <name evidence="1" type="ORF">EK417_16545</name>
</gene>
<sequence length="82" mass="9517">MISFINYKGVPEQLEVIVDKQGIEELIEYLKFVKQSEDHIHLTLGTELHEYPENLEPGVINVKSVRLEFYKSDILDSDVKVL</sequence>
<dbReference type="EMBL" id="SDLV01000035">
    <property type="protein sequence ID" value="THV57073.1"/>
    <property type="molecule type" value="Genomic_DNA"/>
</dbReference>
<proteinExistence type="predicted"/>
<evidence type="ECO:0000313" key="2">
    <source>
        <dbReference type="Proteomes" id="UP000306038"/>
    </source>
</evidence>
<comment type="caution">
    <text evidence="1">The sequence shown here is derived from an EMBL/GenBank/DDBJ whole genome shotgun (WGS) entry which is preliminary data.</text>
</comment>
<dbReference type="Proteomes" id="UP000306038">
    <property type="component" value="Unassembled WGS sequence"/>
</dbReference>
<protein>
    <submittedName>
        <fullName evidence="1">Uncharacterized protein</fullName>
    </submittedName>
</protein>